<proteinExistence type="predicted"/>
<comment type="caution">
    <text evidence="1">The sequence shown here is derived from an EMBL/GenBank/DDBJ whole genome shotgun (WGS) entry which is preliminary data.</text>
</comment>
<protein>
    <submittedName>
        <fullName evidence="1">Uncharacterized protein</fullName>
    </submittedName>
</protein>
<reference evidence="1" key="1">
    <citation type="journal article" date="2017" name="Nature">
        <title>The sunflower genome provides insights into oil metabolism, flowering and Asterid evolution.</title>
        <authorList>
            <person name="Badouin H."/>
            <person name="Gouzy J."/>
            <person name="Grassa C.J."/>
            <person name="Murat F."/>
            <person name="Staton S.E."/>
            <person name="Cottret L."/>
            <person name="Lelandais-Briere C."/>
            <person name="Owens G.L."/>
            <person name="Carrere S."/>
            <person name="Mayjonade B."/>
            <person name="Legrand L."/>
            <person name="Gill N."/>
            <person name="Kane N.C."/>
            <person name="Bowers J.E."/>
            <person name="Hubner S."/>
            <person name="Bellec A."/>
            <person name="Berard A."/>
            <person name="Berges H."/>
            <person name="Blanchet N."/>
            <person name="Boniface M.C."/>
            <person name="Brunel D."/>
            <person name="Catrice O."/>
            <person name="Chaidir N."/>
            <person name="Claudel C."/>
            <person name="Donnadieu C."/>
            <person name="Faraut T."/>
            <person name="Fievet G."/>
            <person name="Helmstetter N."/>
            <person name="King M."/>
            <person name="Knapp S.J."/>
            <person name="Lai Z."/>
            <person name="Le Paslier M.C."/>
            <person name="Lippi Y."/>
            <person name="Lorenzon L."/>
            <person name="Mandel J.R."/>
            <person name="Marage G."/>
            <person name="Marchand G."/>
            <person name="Marquand E."/>
            <person name="Bret-Mestries E."/>
            <person name="Morien E."/>
            <person name="Nambeesan S."/>
            <person name="Nguyen T."/>
            <person name="Pegot-Espagnet P."/>
            <person name="Pouilly N."/>
            <person name="Raftis F."/>
            <person name="Sallet E."/>
            <person name="Schiex T."/>
            <person name="Thomas J."/>
            <person name="Vandecasteele C."/>
            <person name="Vares D."/>
            <person name="Vear F."/>
            <person name="Vautrin S."/>
            <person name="Crespi M."/>
            <person name="Mangin B."/>
            <person name="Burke J.M."/>
            <person name="Salse J."/>
            <person name="Munos S."/>
            <person name="Vincourt P."/>
            <person name="Rieseberg L.H."/>
            <person name="Langlade N.B."/>
        </authorList>
    </citation>
    <scope>NUCLEOTIDE SEQUENCE</scope>
    <source>
        <tissue evidence="1">Leaves</tissue>
    </source>
</reference>
<reference evidence="1" key="2">
    <citation type="submission" date="2020-06" db="EMBL/GenBank/DDBJ databases">
        <title>Helianthus annuus Genome sequencing and assembly Release 2.</title>
        <authorList>
            <person name="Gouzy J."/>
            <person name="Langlade N."/>
            <person name="Munos S."/>
        </authorList>
    </citation>
    <scope>NUCLEOTIDE SEQUENCE</scope>
    <source>
        <tissue evidence="1">Leaves</tissue>
    </source>
</reference>
<keyword evidence="2" id="KW-1185">Reference proteome</keyword>
<dbReference type="Proteomes" id="UP000215914">
    <property type="component" value="Unassembled WGS sequence"/>
</dbReference>
<dbReference type="Gramene" id="mRNA:HanXRQr2_Chr05g0206851">
    <property type="protein sequence ID" value="mRNA:HanXRQr2_Chr05g0206851"/>
    <property type="gene ID" value="HanXRQr2_Chr05g0206851"/>
</dbReference>
<evidence type="ECO:0000313" key="2">
    <source>
        <dbReference type="Proteomes" id="UP000215914"/>
    </source>
</evidence>
<dbReference type="EMBL" id="MNCJ02000320">
    <property type="protein sequence ID" value="KAF5805236.1"/>
    <property type="molecule type" value="Genomic_DNA"/>
</dbReference>
<gene>
    <name evidence="1" type="ORF">HanXRQr2_Chr05g0206851</name>
</gene>
<evidence type="ECO:0000313" key="1">
    <source>
        <dbReference type="EMBL" id="KAF5805236.1"/>
    </source>
</evidence>
<sequence length="107" mass="11666">MIESFGLVSVLSPFNKEGVYVIPKPGDYVGTDYIFITCCHPSMKRVCTCPKPGDHAVSVSILYPFPTLGNPMPCRKCELTFGCSVGLLKIANGRGWSITSYDDESPI</sequence>
<organism evidence="1 2">
    <name type="scientific">Helianthus annuus</name>
    <name type="common">Common sunflower</name>
    <dbReference type="NCBI Taxonomy" id="4232"/>
    <lineage>
        <taxon>Eukaryota</taxon>
        <taxon>Viridiplantae</taxon>
        <taxon>Streptophyta</taxon>
        <taxon>Embryophyta</taxon>
        <taxon>Tracheophyta</taxon>
        <taxon>Spermatophyta</taxon>
        <taxon>Magnoliopsida</taxon>
        <taxon>eudicotyledons</taxon>
        <taxon>Gunneridae</taxon>
        <taxon>Pentapetalae</taxon>
        <taxon>asterids</taxon>
        <taxon>campanulids</taxon>
        <taxon>Asterales</taxon>
        <taxon>Asteraceae</taxon>
        <taxon>Asteroideae</taxon>
        <taxon>Heliantheae alliance</taxon>
        <taxon>Heliantheae</taxon>
        <taxon>Helianthus</taxon>
    </lineage>
</organism>
<accession>A0A9K3NLY1</accession>
<dbReference type="AlphaFoldDB" id="A0A9K3NLY1"/>
<name>A0A9K3NLY1_HELAN</name>